<gene>
    <name evidence="5" type="primary">Contig1040.g1133</name>
    <name evidence="5" type="ORF">STYLEM_20678</name>
</gene>
<dbReference type="InterPro" id="IPR052803">
    <property type="entry name" value="Cilium-Associated_Jouberin"/>
</dbReference>
<dbReference type="GO" id="GO:0044458">
    <property type="term" value="P:motile cilium assembly"/>
    <property type="evidence" value="ECO:0007669"/>
    <property type="project" value="TreeGrafter"/>
</dbReference>
<dbReference type="PROSITE" id="PS50082">
    <property type="entry name" value="WD_REPEATS_2"/>
    <property type="match status" value="2"/>
</dbReference>
<feature type="compositionally biased region" description="Acidic residues" evidence="4">
    <location>
        <begin position="34"/>
        <end position="43"/>
    </location>
</feature>
<keyword evidence="1 3" id="KW-0853">WD repeat</keyword>
<dbReference type="PROSITE" id="PS00678">
    <property type="entry name" value="WD_REPEATS_1"/>
    <property type="match status" value="1"/>
</dbReference>
<evidence type="ECO:0000313" key="5">
    <source>
        <dbReference type="EMBL" id="CDW91522.1"/>
    </source>
</evidence>
<evidence type="ECO:0000256" key="4">
    <source>
        <dbReference type="SAM" id="MobiDB-lite"/>
    </source>
</evidence>
<dbReference type="PANTHER" id="PTHR44499:SF1">
    <property type="entry name" value="JOUBERIN"/>
    <property type="match status" value="1"/>
</dbReference>
<protein>
    <submittedName>
        <fullName evidence="5">Jouberin</fullName>
    </submittedName>
</protein>
<dbReference type="GO" id="GO:0036064">
    <property type="term" value="C:ciliary basal body"/>
    <property type="evidence" value="ECO:0007669"/>
    <property type="project" value="TreeGrafter"/>
</dbReference>
<dbReference type="Proteomes" id="UP000039865">
    <property type="component" value="Unassembled WGS sequence"/>
</dbReference>
<evidence type="ECO:0000313" key="6">
    <source>
        <dbReference type="Proteomes" id="UP000039865"/>
    </source>
</evidence>
<accession>A0A078BEE6</accession>
<dbReference type="InterPro" id="IPR001680">
    <property type="entry name" value="WD40_rpt"/>
</dbReference>
<dbReference type="AlphaFoldDB" id="A0A078BEE6"/>
<keyword evidence="6" id="KW-1185">Reference proteome</keyword>
<dbReference type="PANTHER" id="PTHR44499">
    <property type="entry name" value="JOUBERIN"/>
    <property type="match status" value="1"/>
</dbReference>
<keyword evidence="2" id="KW-0677">Repeat</keyword>
<reference evidence="5 6" key="1">
    <citation type="submission" date="2014-06" db="EMBL/GenBank/DDBJ databases">
        <authorList>
            <person name="Swart Estienne"/>
        </authorList>
    </citation>
    <scope>NUCLEOTIDE SEQUENCE [LARGE SCALE GENOMIC DNA]</scope>
    <source>
        <strain evidence="5 6">130c</strain>
    </source>
</reference>
<dbReference type="SUPFAM" id="SSF50978">
    <property type="entry name" value="WD40 repeat-like"/>
    <property type="match status" value="1"/>
</dbReference>
<evidence type="ECO:0000256" key="1">
    <source>
        <dbReference type="ARBA" id="ARBA00022574"/>
    </source>
</evidence>
<dbReference type="OrthoDB" id="2096344at2759"/>
<evidence type="ECO:0000256" key="3">
    <source>
        <dbReference type="PROSITE-ProRule" id="PRU00221"/>
    </source>
</evidence>
<dbReference type="Gene3D" id="2.130.10.10">
    <property type="entry name" value="YVTN repeat-like/Quinoprotein amine dehydrogenase"/>
    <property type="match status" value="1"/>
</dbReference>
<dbReference type="InterPro" id="IPR015943">
    <property type="entry name" value="WD40/YVTN_repeat-like_dom_sf"/>
</dbReference>
<feature type="repeat" description="WD" evidence="3">
    <location>
        <begin position="509"/>
        <end position="550"/>
    </location>
</feature>
<evidence type="ECO:0000256" key="2">
    <source>
        <dbReference type="ARBA" id="ARBA00022737"/>
    </source>
</evidence>
<proteinExistence type="predicted"/>
<dbReference type="PROSITE" id="PS50294">
    <property type="entry name" value="WD_REPEATS_REGION"/>
    <property type="match status" value="1"/>
</dbReference>
<dbReference type="InterPro" id="IPR019775">
    <property type="entry name" value="WD40_repeat_CS"/>
</dbReference>
<feature type="repeat" description="WD" evidence="3">
    <location>
        <begin position="788"/>
        <end position="816"/>
    </location>
</feature>
<dbReference type="InParanoid" id="A0A078BEE6"/>
<dbReference type="InterPro" id="IPR036322">
    <property type="entry name" value="WD40_repeat_dom_sf"/>
</dbReference>
<feature type="region of interest" description="Disordered" evidence="4">
    <location>
        <begin position="1"/>
        <end position="71"/>
    </location>
</feature>
<dbReference type="Pfam" id="PF00400">
    <property type="entry name" value="WD40"/>
    <property type="match status" value="3"/>
</dbReference>
<sequence>MSQQPQVQLPNLSNQNNFANLPDEISGDDKEWNPNEEEQDPDFNNEFRGNLFDEDRQQNRIFGNNMNGGGGMDPIVSQPDEEERQSLVDKERNYRGLGDNQQTGLIGQQAMMATGKQTIIILNGIREISQPDLQAQVIRSRYPKSDRFQLALCGCYNQRSPIDIIKNLPPLFKFEEQFKDDKYQRMAVKLKICETGSLVLDHFMVHPFVRVHIIDMDTYKYLAKKDSLQPGVHNKESTSFVDTTKYVSKSITDFLLPISTQMYDLRIKGMNIAQWDEEFVINEFAHHILRPNVLMLFEILDFNPQMIFENRNKLNADLLYPVAWAYLRPVGTAHIHVSRTRLQLYKHKFNYDEEIKMKRPYDPRVPSVLMEFNWPKKEFYPSFLEIELTFTMKSDKIIDRYHISRAPWEREVGLHSFETIAQDTIKGPGKITASEFTDALTLKRWEKFVDFPSELPDLKIWKFDTEALGCFKLKFSTLGKYLAVACTQATSKTLIKIFNVENGEIKIVLRGHHDLIHDLAWSHDEQFLISASADFSTKVWNLTQKEIDYADKLNYTENDVMYYLTALLHPSYVYSAQFFPDTSYEQNERLIIATVCYDRKVRIWKVDIGGDGLFRSQECLIELSILDKPNIKAGGPIGIYEQEQLDDEALDRIVHPRNYKDGTFFTKAETTMTITYDMSEYIHPNCMTFNKDGRLFVGDSRGQISVWDISIRSGDLYADNYFKIRQKELEGDEINQIMIHPEFQNKLIVHSRDNCIRIVEYESMRGPRIRKRFFGAKCKDLMIKSCVSPDGQYLVSGSEDGIPYIWNTQTHDTYRTKKYECKFLDLVSDIDWNNKYNMFALGGFGHQFPVLVYVYQRSEEELNQILYSGAGISVFAEQLTTRHSDARSNTGALASVRRQNSVRFGKENDLIRQSQELRAGFKTDFENVSIQNKCLSILEQQEARQIQSRRSRSKRFNDEGESGFPQQAKSSEIESVRERLRRNYGVE</sequence>
<dbReference type="EMBL" id="CCKQ01019504">
    <property type="protein sequence ID" value="CDW91522.1"/>
    <property type="molecule type" value="Genomic_DNA"/>
</dbReference>
<dbReference type="SMART" id="SM00320">
    <property type="entry name" value="WD40"/>
    <property type="match status" value="5"/>
</dbReference>
<name>A0A078BEE6_STYLE</name>
<dbReference type="OMA" id="EQEDIIF"/>
<feature type="region of interest" description="Disordered" evidence="4">
    <location>
        <begin position="948"/>
        <end position="987"/>
    </location>
</feature>
<feature type="compositionally biased region" description="Polar residues" evidence="4">
    <location>
        <begin position="1"/>
        <end position="19"/>
    </location>
</feature>
<organism evidence="5 6">
    <name type="scientific">Stylonychia lemnae</name>
    <name type="common">Ciliate</name>
    <dbReference type="NCBI Taxonomy" id="5949"/>
    <lineage>
        <taxon>Eukaryota</taxon>
        <taxon>Sar</taxon>
        <taxon>Alveolata</taxon>
        <taxon>Ciliophora</taxon>
        <taxon>Intramacronucleata</taxon>
        <taxon>Spirotrichea</taxon>
        <taxon>Stichotrichia</taxon>
        <taxon>Sporadotrichida</taxon>
        <taxon>Oxytrichidae</taxon>
        <taxon>Stylonychinae</taxon>
        <taxon>Stylonychia</taxon>
    </lineage>
</organism>